<dbReference type="SUPFAM" id="SSF53448">
    <property type="entry name" value="Nucleotide-diphospho-sugar transferases"/>
    <property type="match status" value="1"/>
</dbReference>
<keyword evidence="4" id="KW-0472">Membrane</keyword>
<name>A0ABT1ZHX2_9MICO</name>
<sequence length="421" mass="45312">MAAFVVTVLVVVGLNTLLWLSAGIVRVVAARLRRPAGTDVAGVPDASQVAIVIAAHDEELVIEATIRSAARQVPVENVFVACDGCTDGTVALVRACGATALDIQPNRGKAGAIRTIVDELDLAGRFEVMVLLDADSQLSDDYLATGLPAFADPEVVAVAGRATTILHPAPPTLMGRILVAYRERLYLSVQYLQKFGQAGRLLNAVSIVPGFASMYRTRVLADIDIDAPGLAIEDYNMTFEVHAKRLGRIAFRPDAAIALTQDPDNLRDYRKQMRRWSLGFWQTVRRHGLHAGRFWTLLAISIAELVTSSVFMILAFPIVLFSVGATVIAASGLDPSGVSAGIAGILPPLAVVLGVLVPDYLLSVMAAVLARRPAYLVMGPVFPVLRMLDAWLCLRAMADAFLRRRVDGRWASPARRSVARA</sequence>
<evidence type="ECO:0000256" key="4">
    <source>
        <dbReference type="SAM" id="Phobius"/>
    </source>
</evidence>
<proteinExistence type="inferred from homology"/>
<keyword evidence="4" id="KW-0812">Transmembrane</keyword>
<evidence type="ECO:0000256" key="3">
    <source>
        <dbReference type="ARBA" id="ARBA00022679"/>
    </source>
</evidence>
<dbReference type="EMBL" id="JANTHX010000008">
    <property type="protein sequence ID" value="MCS0500185.1"/>
    <property type="molecule type" value="Genomic_DNA"/>
</dbReference>
<organism evidence="5 6">
    <name type="scientific">Protaetiibacter mangrovi</name>
    <dbReference type="NCBI Taxonomy" id="2970926"/>
    <lineage>
        <taxon>Bacteria</taxon>
        <taxon>Bacillati</taxon>
        <taxon>Actinomycetota</taxon>
        <taxon>Actinomycetes</taxon>
        <taxon>Micrococcales</taxon>
        <taxon>Microbacteriaceae</taxon>
        <taxon>Protaetiibacter</taxon>
    </lineage>
</organism>
<dbReference type="Pfam" id="PF13641">
    <property type="entry name" value="Glyco_tranf_2_3"/>
    <property type="match status" value="1"/>
</dbReference>
<feature type="transmembrane region" description="Helical" evidence="4">
    <location>
        <begin position="340"/>
        <end position="362"/>
    </location>
</feature>
<dbReference type="Gene3D" id="3.90.550.10">
    <property type="entry name" value="Spore Coat Polysaccharide Biosynthesis Protein SpsA, Chain A"/>
    <property type="match status" value="1"/>
</dbReference>
<dbReference type="CDD" id="cd06423">
    <property type="entry name" value="CESA_like"/>
    <property type="match status" value="1"/>
</dbReference>
<dbReference type="InterPro" id="IPR029044">
    <property type="entry name" value="Nucleotide-diphossugar_trans"/>
</dbReference>
<evidence type="ECO:0000256" key="2">
    <source>
        <dbReference type="ARBA" id="ARBA00022676"/>
    </source>
</evidence>
<keyword evidence="6" id="KW-1185">Reference proteome</keyword>
<comment type="similarity">
    <text evidence="1">Belongs to the glycosyltransferase 2 family.</text>
</comment>
<feature type="transmembrane region" description="Helical" evidence="4">
    <location>
        <begin position="6"/>
        <end position="29"/>
    </location>
</feature>
<dbReference type="RefSeq" id="WP_258799324.1">
    <property type="nucleotide sequence ID" value="NZ_JANTHX010000008.1"/>
</dbReference>
<reference evidence="5 6" key="1">
    <citation type="submission" date="2022-08" db="EMBL/GenBank/DDBJ databases">
        <authorList>
            <person name="Li F."/>
        </authorList>
    </citation>
    <scope>NUCLEOTIDE SEQUENCE [LARGE SCALE GENOMIC DNA]</scope>
    <source>
        <strain evidence="5 6">10F1B-8-1</strain>
    </source>
</reference>
<accession>A0ABT1ZHX2</accession>
<keyword evidence="2" id="KW-0328">Glycosyltransferase</keyword>
<dbReference type="PANTHER" id="PTHR43630">
    <property type="entry name" value="POLY-BETA-1,6-N-ACETYL-D-GLUCOSAMINE SYNTHASE"/>
    <property type="match status" value="1"/>
</dbReference>
<evidence type="ECO:0000313" key="5">
    <source>
        <dbReference type="EMBL" id="MCS0500185.1"/>
    </source>
</evidence>
<dbReference type="PANTHER" id="PTHR43630:SF1">
    <property type="entry name" value="POLY-BETA-1,6-N-ACETYL-D-GLUCOSAMINE SYNTHASE"/>
    <property type="match status" value="1"/>
</dbReference>
<dbReference type="Proteomes" id="UP001205337">
    <property type="component" value="Unassembled WGS sequence"/>
</dbReference>
<evidence type="ECO:0000256" key="1">
    <source>
        <dbReference type="ARBA" id="ARBA00006739"/>
    </source>
</evidence>
<comment type="caution">
    <text evidence="5">The sequence shown here is derived from an EMBL/GenBank/DDBJ whole genome shotgun (WGS) entry which is preliminary data.</text>
</comment>
<keyword evidence="4" id="KW-1133">Transmembrane helix</keyword>
<keyword evidence="3" id="KW-0808">Transferase</keyword>
<protein>
    <submittedName>
        <fullName evidence="5">Glycosyltransferase family 2 protein</fullName>
    </submittedName>
</protein>
<gene>
    <name evidence="5" type="ORF">NUH29_11575</name>
</gene>
<evidence type="ECO:0000313" key="6">
    <source>
        <dbReference type="Proteomes" id="UP001205337"/>
    </source>
</evidence>